<evidence type="ECO:0000313" key="4">
    <source>
        <dbReference type="EMBL" id="SFC99615.1"/>
    </source>
</evidence>
<dbReference type="EMBL" id="FOLB01000019">
    <property type="protein sequence ID" value="SFC99615.1"/>
    <property type="molecule type" value="Genomic_DNA"/>
</dbReference>
<dbReference type="InterPro" id="IPR000086">
    <property type="entry name" value="NUDIX_hydrolase_dom"/>
</dbReference>
<evidence type="ECO:0000256" key="1">
    <source>
        <dbReference type="ARBA" id="ARBA00001946"/>
    </source>
</evidence>
<evidence type="ECO:0000313" key="5">
    <source>
        <dbReference type="Proteomes" id="UP000198832"/>
    </source>
</evidence>
<evidence type="ECO:0000259" key="3">
    <source>
        <dbReference type="PROSITE" id="PS51462"/>
    </source>
</evidence>
<name>A0A1I1NQA4_9ACTN</name>
<organism evidence="4 5">
    <name type="scientific">Nocardioides terrae</name>
    <dbReference type="NCBI Taxonomy" id="574651"/>
    <lineage>
        <taxon>Bacteria</taxon>
        <taxon>Bacillati</taxon>
        <taxon>Actinomycetota</taxon>
        <taxon>Actinomycetes</taxon>
        <taxon>Propionibacteriales</taxon>
        <taxon>Nocardioidaceae</taxon>
        <taxon>Nocardioides</taxon>
    </lineage>
</organism>
<gene>
    <name evidence="4" type="ORF">SAMN04487968_11924</name>
</gene>
<dbReference type="Proteomes" id="UP000198832">
    <property type="component" value="Unassembled WGS sequence"/>
</dbReference>
<dbReference type="Pfam" id="PF00293">
    <property type="entry name" value="NUDIX"/>
    <property type="match status" value="1"/>
</dbReference>
<dbReference type="Gene3D" id="3.90.79.10">
    <property type="entry name" value="Nucleoside Triphosphate Pyrophosphohydrolase"/>
    <property type="match status" value="1"/>
</dbReference>
<dbReference type="GO" id="GO:0016787">
    <property type="term" value="F:hydrolase activity"/>
    <property type="evidence" value="ECO:0007669"/>
    <property type="project" value="UniProtKB-KW"/>
</dbReference>
<keyword evidence="2" id="KW-0378">Hydrolase</keyword>
<accession>A0A1I1NQA4</accession>
<dbReference type="PANTHER" id="PTHR11839:SF18">
    <property type="entry name" value="NUDIX HYDROLASE DOMAIN-CONTAINING PROTEIN"/>
    <property type="match status" value="1"/>
</dbReference>
<dbReference type="InterPro" id="IPR015797">
    <property type="entry name" value="NUDIX_hydrolase-like_dom_sf"/>
</dbReference>
<reference evidence="4 5" key="1">
    <citation type="submission" date="2016-10" db="EMBL/GenBank/DDBJ databases">
        <authorList>
            <person name="de Groot N.N."/>
        </authorList>
    </citation>
    <scope>NUCLEOTIDE SEQUENCE [LARGE SCALE GENOMIC DNA]</scope>
    <source>
        <strain evidence="4 5">CGMCC 1.7056</strain>
    </source>
</reference>
<dbReference type="GO" id="GO:0019693">
    <property type="term" value="P:ribose phosphate metabolic process"/>
    <property type="evidence" value="ECO:0007669"/>
    <property type="project" value="TreeGrafter"/>
</dbReference>
<dbReference type="AlphaFoldDB" id="A0A1I1NQA4"/>
<keyword evidence="5" id="KW-1185">Reference proteome</keyword>
<dbReference type="RefSeq" id="WP_245750415.1">
    <property type="nucleotide sequence ID" value="NZ_FOLB01000019.1"/>
</dbReference>
<protein>
    <submittedName>
        <fullName evidence="4">ADP-ribose pyrophosphatase</fullName>
    </submittedName>
</protein>
<sequence>MTGTTPPLQDVDQSWPVVRTEDLHRDDWVMALRADWVTSPTHPDGEPFRRLVLEHPGAAVVLAVDDEEHVVCVVQYRHPARRRFIELPAGLCDAEGEDPLEVAKRELQEEVQLAAEEWTHLTSAYSSPGISAELIHYYLARGLSDLGRGDFELAHEEADMELVRVPFADLLDAVLAGRISDAPVIIAVLTAHTRGLVGARP</sequence>
<dbReference type="STRING" id="574651.SAMN04487968_11924"/>
<proteinExistence type="predicted"/>
<comment type="cofactor">
    <cofactor evidence="1">
        <name>Mg(2+)</name>
        <dbReference type="ChEBI" id="CHEBI:18420"/>
    </cofactor>
</comment>
<dbReference type="PROSITE" id="PS51462">
    <property type="entry name" value="NUDIX"/>
    <property type="match status" value="1"/>
</dbReference>
<dbReference type="GO" id="GO:0005829">
    <property type="term" value="C:cytosol"/>
    <property type="evidence" value="ECO:0007669"/>
    <property type="project" value="TreeGrafter"/>
</dbReference>
<feature type="domain" description="Nudix hydrolase" evidence="3">
    <location>
        <begin position="53"/>
        <end position="187"/>
    </location>
</feature>
<dbReference type="PANTHER" id="PTHR11839">
    <property type="entry name" value="UDP/ADP-SUGAR PYROPHOSPHATASE"/>
    <property type="match status" value="1"/>
</dbReference>
<dbReference type="SUPFAM" id="SSF55811">
    <property type="entry name" value="Nudix"/>
    <property type="match status" value="1"/>
</dbReference>
<dbReference type="GO" id="GO:0006753">
    <property type="term" value="P:nucleoside phosphate metabolic process"/>
    <property type="evidence" value="ECO:0007669"/>
    <property type="project" value="TreeGrafter"/>
</dbReference>
<evidence type="ECO:0000256" key="2">
    <source>
        <dbReference type="ARBA" id="ARBA00022801"/>
    </source>
</evidence>